<feature type="compositionally biased region" description="Basic and acidic residues" evidence="1">
    <location>
        <begin position="246"/>
        <end position="264"/>
    </location>
</feature>
<reference evidence="2 3" key="1">
    <citation type="submission" date="2013-11" db="EMBL/GenBank/DDBJ databases">
        <title>The Damaraland mole rat (Fukomys damarensis) genome and evolution of African mole rats.</title>
        <authorList>
            <person name="Gladyshev V.N."/>
            <person name="Fang X."/>
        </authorList>
    </citation>
    <scope>NUCLEOTIDE SEQUENCE [LARGE SCALE GENOMIC DNA]</scope>
    <source>
        <tissue evidence="2">Liver</tissue>
    </source>
</reference>
<feature type="compositionally biased region" description="Acidic residues" evidence="1">
    <location>
        <begin position="283"/>
        <end position="294"/>
    </location>
</feature>
<dbReference type="AlphaFoldDB" id="A0A091E271"/>
<name>A0A091E271_FUKDA</name>
<keyword evidence="2" id="KW-0396">Initiation factor</keyword>
<feature type="region of interest" description="Disordered" evidence="1">
    <location>
        <begin position="106"/>
        <end position="170"/>
    </location>
</feature>
<organism evidence="2 3">
    <name type="scientific">Fukomys damarensis</name>
    <name type="common">Damaraland mole rat</name>
    <name type="synonym">Cryptomys damarensis</name>
    <dbReference type="NCBI Taxonomy" id="885580"/>
    <lineage>
        <taxon>Eukaryota</taxon>
        <taxon>Metazoa</taxon>
        <taxon>Chordata</taxon>
        <taxon>Craniata</taxon>
        <taxon>Vertebrata</taxon>
        <taxon>Euteleostomi</taxon>
        <taxon>Mammalia</taxon>
        <taxon>Eutheria</taxon>
        <taxon>Euarchontoglires</taxon>
        <taxon>Glires</taxon>
        <taxon>Rodentia</taxon>
        <taxon>Hystricomorpha</taxon>
        <taxon>Bathyergidae</taxon>
        <taxon>Fukomys</taxon>
    </lineage>
</organism>
<keyword evidence="2" id="KW-0648">Protein biosynthesis</keyword>
<dbReference type="Proteomes" id="UP000028990">
    <property type="component" value="Unassembled WGS sequence"/>
</dbReference>
<evidence type="ECO:0000313" key="3">
    <source>
        <dbReference type="Proteomes" id="UP000028990"/>
    </source>
</evidence>
<dbReference type="GO" id="GO:0003743">
    <property type="term" value="F:translation initiation factor activity"/>
    <property type="evidence" value="ECO:0007669"/>
    <property type="project" value="UniProtKB-KW"/>
</dbReference>
<evidence type="ECO:0000256" key="1">
    <source>
        <dbReference type="SAM" id="MobiDB-lite"/>
    </source>
</evidence>
<feature type="region of interest" description="Disordered" evidence="1">
    <location>
        <begin position="186"/>
        <end position="294"/>
    </location>
</feature>
<feature type="compositionally biased region" description="Basic and acidic residues" evidence="1">
    <location>
        <begin position="204"/>
        <end position="213"/>
    </location>
</feature>
<accession>A0A091E271</accession>
<sequence>MIVLLGEIEIEILTEQTQTGGPVLLLTALMTTRLQAVMTALETGIKILKIQTGIGKARAGIWIDVGAEITMMTEAAETLIETTSPESKACRYGCCEREGEEQLQKEQEKLQCQLDEPELERQPRERHPSWWSEERERPRTGSEASQPGTSASSGRSNASPSTKGECTGEAKFCSSCSVSELRHRAAIPYKWKGKVAPAQPSEEGPARKDENKTDGMSVHGGHTGSSSRGPGDGGTKTAGRSQTGKMAKEDPDSRSALEPEKPEENPASEFSSASEDAALSVGGEDEAAGEDYTE</sequence>
<proteinExistence type="predicted"/>
<protein>
    <submittedName>
        <fullName evidence="2">Eukaryotic translation initiation factor 4B</fullName>
    </submittedName>
</protein>
<gene>
    <name evidence="2" type="ORF">H920_01958</name>
</gene>
<keyword evidence="3" id="KW-1185">Reference proteome</keyword>
<feature type="compositionally biased region" description="Basic and acidic residues" evidence="1">
    <location>
        <begin position="119"/>
        <end position="140"/>
    </location>
</feature>
<dbReference type="EMBL" id="KN121333">
    <property type="protein sequence ID" value="KFO36640.1"/>
    <property type="molecule type" value="Genomic_DNA"/>
</dbReference>
<evidence type="ECO:0000313" key="2">
    <source>
        <dbReference type="EMBL" id="KFO36640.1"/>
    </source>
</evidence>
<feature type="compositionally biased region" description="Low complexity" evidence="1">
    <location>
        <begin position="148"/>
        <end position="162"/>
    </location>
</feature>
<feature type="compositionally biased region" description="Low complexity" evidence="1">
    <location>
        <begin position="267"/>
        <end position="280"/>
    </location>
</feature>